<dbReference type="EMBL" id="DAAMGL010000007">
    <property type="protein sequence ID" value="HAC6565566.1"/>
    <property type="molecule type" value="Genomic_DNA"/>
</dbReference>
<sequence length="74" mass="8221">MIDNPYNLSVDDAEDFAELKDALDLVKSTGKNTNIAGLFITQGLDETFEYAKNAKHLDGMRIVKEWFNGGGILK</sequence>
<dbReference type="RefSeq" id="WP_079779942.1">
    <property type="nucleotide sequence ID" value="NZ_MXNZ01000019.1"/>
</dbReference>
<proteinExistence type="predicted"/>
<reference evidence="1" key="2">
    <citation type="submission" date="2018-07" db="EMBL/GenBank/DDBJ databases">
        <authorList>
            <consortium name="NCBI Pathogen Detection Project"/>
        </authorList>
    </citation>
    <scope>NUCLEOTIDE SEQUENCE</scope>
    <source>
        <strain evidence="1">973-77</strain>
    </source>
</reference>
<gene>
    <name evidence="1" type="ORF">G0B48_10295</name>
</gene>
<name>A0A701YWE8_SALER</name>
<evidence type="ECO:0000313" key="1">
    <source>
        <dbReference type="EMBL" id="HAC6565566.1"/>
    </source>
</evidence>
<organism evidence="1">
    <name type="scientific">Salmonella enterica</name>
    <name type="common">Salmonella choleraesuis</name>
    <dbReference type="NCBI Taxonomy" id="28901"/>
    <lineage>
        <taxon>Bacteria</taxon>
        <taxon>Pseudomonadati</taxon>
        <taxon>Pseudomonadota</taxon>
        <taxon>Gammaproteobacteria</taxon>
        <taxon>Enterobacterales</taxon>
        <taxon>Enterobacteriaceae</taxon>
        <taxon>Salmonella</taxon>
    </lineage>
</organism>
<accession>A0A701YWE8</accession>
<protein>
    <submittedName>
        <fullName evidence="1">Uncharacterized protein</fullName>
    </submittedName>
</protein>
<reference evidence="1" key="1">
    <citation type="journal article" date="2018" name="Genome Biol.">
        <title>SKESA: strategic k-mer extension for scrupulous assemblies.</title>
        <authorList>
            <person name="Souvorov A."/>
            <person name="Agarwala R."/>
            <person name="Lipman D.J."/>
        </authorList>
    </citation>
    <scope>NUCLEOTIDE SEQUENCE</scope>
    <source>
        <strain evidence="1">973-77</strain>
    </source>
</reference>
<comment type="caution">
    <text evidence="1">The sequence shown here is derived from an EMBL/GenBank/DDBJ whole genome shotgun (WGS) entry which is preliminary data.</text>
</comment>
<dbReference type="AlphaFoldDB" id="A0A701YWE8"/>